<gene>
    <name evidence="2" type="ORF">AVEN_16305_1</name>
</gene>
<name>A0A4Y2LJW7_ARAVE</name>
<keyword evidence="3" id="KW-1185">Reference proteome</keyword>
<proteinExistence type="predicted"/>
<evidence type="ECO:0000313" key="3">
    <source>
        <dbReference type="Proteomes" id="UP000499080"/>
    </source>
</evidence>
<comment type="caution">
    <text evidence="2">The sequence shown here is derived from an EMBL/GenBank/DDBJ whole genome shotgun (WGS) entry which is preliminary data.</text>
</comment>
<dbReference type="AlphaFoldDB" id="A0A4Y2LJW7"/>
<protein>
    <submittedName>
        <fullName evidence="2">Uncharacterized protein</fullName>
    </submittedName>
</protein>
<reference evidence="2 3" key="1">
    <citation type="journal article" date="2019" name="Sci. Rep.">
        <title>Orb-weaving spider Araneus ventricosus genome elucidates the spidroin gene catalogue.</title>
        <authorList>
            <person name="Kono N."/>
            <person name="Nakamura H."/>
            <person name="Ohtoshi R."/>
            <person name="Moran D.A.P."/>
            <person name="Shinohara A."/>
            <person name="Yoshida Y."/>
            <person name="Fujiwara M."/>
            <person name="Mori M."/>
            <person name="Tomita M."/>
            <person name="Arakawa K."/>
        </authorList>
    </citation>
    <scope>NUCLEOTIDE SEQUENCE [LARGE SCALE GENOMIC DNA]</scope>
</reference>
<feature type="region of interest" description="Disordered" evidence="1">
    <location>
        <begin position="1"/>
        <end position="54"/>
    </location>
</feature>
<accession>A0A4Y2LJW7</accession>
<dbReference type="EMBL" id="BGPR01005976">
    <property type="protein sequence ID" value="GBN15028.1"/>
    <property type="molecule type" value="Genomic_DNA"/>
</dbReference>
<dbReference type="Proteomes" id="UP000499080">
    <property type="component" value="Unassembled WGS sequence"/>
</dbReference>
<feature type="compositionally biased region" description="Polar residues" evidence="1">
    <location>
        <begin position="15"/>
        <end position="36"/>
    </location>
</feature>
<organism evidence="2 3">
    <name type="scientific">Araneus ventricosus</name>
    <name type="common">Orbweaver spider</name>
    <name type="synonym">Epeira ventricosa</name>
    <dbReference type="NCBI Taxonomy" id="182803"/>
    <lineage>
        <taxon>Eukaryota</taxon>
        <taxon>Metazoa</taxon>
        <taxon>Ecdysozoa</taxon>
        <taxon>Arthropoda</taxon>
        <taxon>Chelicerata</taxon>
        <taxon>Arachnida</taxon>
        <taxon>Araneae</taxon>
        <taxon>Araneomorphae</taxon>
        <taxon>Entelegynae</taxon>
        <taxon>Araneoidea</taxon>
        <taxon>Araneidae</taxon>
        <taxon>Araneus</taxon>
    </lineage>
</organism>
<sequence>MENANISVEEPEVIQSPTNDQQYEVAEESNNTNAVTTDEVPEPPAPVQNGPLQEPSFNFLQESQIDMGAPHMDPAAVAVRQIAPLQAVNFTMNPYPPYPPHEEVSLLSVNGNEPHETLVLLYLLARSLQYLMLFLELCLPSWRLFSTILIHLIPSPLRHS</sequence>
<evidence type="ECO:0000256" key="1">
    <source>
        <dbReference type="SAM" id="MobiDB-lite"/>
    </source>
</evidence>
<evidence type="ECO:0000313" key="2">
    <source>
        <dbReference type="EMBL" id="GBN15028.1"/>
    </source>
</evidence>
<dbReference type="OrthoDB" id="10062814at2759"/>